<dbReference type="SMART" id="SM00857">
    <property type="entry name" value="Resolvase"/>
    <property type="match status" value="1"/>
</dbReference>
<evidence type="ECO:0000256" key="1">
    <source>
        <dbReference type="SAM" id="MobiDB-lite"/>
    </source>
</evidence>
<evidence type="ECO:0000313" key="4">
    <source>
        <dbReference type="EMBL" id="BAH32600.1"/>
    </source>
</evidence>
<proteinExistence type="predicted"/>
<evidence type="ECO:0000313" key="5">
    <source>
        <dbReference type="Proteomes" id="UP000002204"/>
    </source>
</evidence>
<evidence type="ECO:0000259" key="3">
    <source>
        <dbReference type="PROSITE" id="PS51737"/>
    </source>
</evidence>
<reference evidence="4 5" key="2">
    <citation type="journal article" date="2006" name="Environ. Microbiol.">
        <title>Sequence analysis of three plasmids harboured in Rhodococcus erythropolis strain PR4.</title>
        <authorList>
            <person name="Sekine M."/>
            <person name="Tanikawa S."/>
            <person name="Omata S."/>
            <person name="Saito M."/>
            <person name="Fujisawa T."/>
            <person name="Tsukatani N."/>
            <person name="Tajima T."/>
            <person name="Sekigawa T."/>
            <person name="Kosugi H."/>
            <person name="Matsuo Y."/>
            <person name="Nishiko R."/>
            <person name="Imamura K."/>
            <person name="Ito M."/>
            <person name="Narita H."/>
            <person name="Tago S."/>
            <person name="Fujita N."/>
            <person name="Harayama S."/>
        </authorList>
    </citation>
    <scope>NUCLEOTIDE SEQUENCE [LARGE SCALE GENOMIC DNA]</scope>
    <source>
        <strain evidence="5">PR4 / NBRC 100887</strain>
    </source>
</reference>
<dbReference type="PROSITE" id="PS51736">
    <property type="entry name" value="RECOMBINASES_3"/>
    <property type="match status" value="1"/>
</dbReference>
<dbReference type="InterPro" id="IPR036162">
    <property type="entry name" value="Resolvase-like_N_sf"/>
</dbReference>
<dbReference type="eggNOG" id="COG1961">
    <property type="taxonomic scope" value="Bacteria"/>
</dbReference>
<dbReference type="PANTHER" id="PTHR30461:SF23">
    <property type="entry name" value="DNA RECOMBINASE-RELATED"/>
    <property type="match status" value="1"/>
</dbReference>
<sequence>MRAAIYTRISVDQTGEGLGVERQLSDCDKLAESLNWTVVQRYSDNDVSAFSGKLRPGYETLLTAMQAGEVDALIAWHSDRLHRSPIELERFIEIADEAGVEIRTVHGGTLDLSTSAGRMVARILGSVARQESEHSSERRKRANDQKAASGAWQASRRPFGYTLAGEPLEPEAGAIKAAVADVLAGKSIRQVAREWNKQGLRTTHGGTLWSATSVRRVLKNPRYAALRVHRGVVVGEGIWEPLIEPDAHYGLLAYVSDPARAQKVSFERKWQGSGVYACGVCGSKLIVHVSEKKRAYKCPQNHVRRQGEALDAFVDAVTLARLSESDVRLSVESPGVDVSTLQIGRDTLQGRLDQLAAMFAEGAIDASQLRRGSEDLREQLAQVDAELGAARQGSPLVDLVLAGEALGERWAELSADMRGKVVEALMSVTVIRSPKGLRRFDPEYINIEWNV</sequence>
<accession>C0ZW65</accession>
<feature type="domain" description="Resolvase/invertase-type recombinase catalytic" evidence="2">
    <location>
        <begin position="2"/>
        <end position="150"/>
    </location>
</feature>
<gene>
    <name evidence="4" type="ordered locus">RER_18920</name>
</gene>
<dbReference type="GO" id="GO:0000150">
    <property type="term" value="F:DNA strand exchange activity"/>
    <property type="evidence" value="ECO:0007669"/>
    <property type="project" value="InterPro"/>
</dbReference>
<dbReference type="HOGENOM" id="CLU_010686_18_18_11"/>
<dbReference type="InterPro" id="IPR011109">
    <property type="entry name" value="DNA_bind_recombinase_dom"/>
</dbReference>
<dbReference type="CDD" id="cd00338">
    <property type="entry name" value="Ser_Recombinase"/>
    <property type="match status" value="1"/>
</dbReference>
<dbReference type="Pfam" id="PF00239">
    <property type="entry name" value="Resolvase"/>
    <property type="match status" value="1"/>
</dbReference>
<feature type="region of interest" description="Disordered" evidence="1">
    <location>
        <begin position="130"/>
        <end position="153"/>
    </location>
</feature>
<dbReference type="PATRIC" id="fig|234621.6.peg.2387"/>
<evidence type="ECO:0000259" key="2">
    <source>
        <dbReference type="PROSITE" id="PS51736"/>
    </source>
</evidence>
<dbReference type="EMBL" id="AP008957">
    <property type="protein sequence ID" value="BAH32600.1"/>
    <property type="molecule type" value="Genomic_DNA"/>
</dbReference>
<dbReference type="Gene3D" id="3.90.1750.20">
    <property type="entry name" value="Putative Large Serine Recombinase, Chain B, Domain 2"/>
    <property type="match status" value="1"/>
</dbReference>
<dbReference type="KEGG" id="rer:RER_18920"/>
<dbReference type="PANTHER" id="PTHR30461">
    <property type="entry name" value="DNA-INVERTASE FROM LAMBDOID PROPHAGE"/>
    <property type="match status" value="1"/>
</dbReference>
<organism evidence="4 5">
    <name type="scientific">Rhodococcus erythropolis (strain PR4 / NBRC 100887)</name>
    <dbReference type="NCBI Taxonomy" id="234621"/>
    <lineage>
        <taxon>Bacteria</taxon>
        <taxon>Bacillati</taxon>
        <taxon>Actinomycetota</taxon>
        <taxon>Actinomycetes</taxon>
        <taxon>Mycobacteriales</taxon>
        <taxon>Nocardiaceae</taxon>
        <taxon>Rhodococcus</taxon>
        <taxon>Rhodococcus erythropolis group</taxon>
    </lineage>
</organism>
<feature type="domain" description="Recombinase" evidence="3">
    <location>
        <begin position="151"/>
        <end position="261"/>
    </location>
</feature>
<dbReference type="Gene3D" id="3.40.50.1390">
    <property type="entry name" value="Resolvase, N-terminal catalytic domain"/>
    <property type="match status" value="1"/>
</dbReference>
<dbReference type="RefSeq" id="WP_020906907.1">
    <property type="nucleotide sequence ID" value="NC_012490.1"/>
</dbReference>
<dbReference type="Proteomes" id="UP000002204">
    <property type="component" value="Chromosome"/>
</dbReference>
<dbReference type="InterPro" id="IPR038109">
    <property type="entry name" value="DNA_bind_recomb_sf"/>
</dbReference>
<dbReference type="InterPro" id="IPR050639">
    <property type="entry name" value="SSR_resolvase"/>
</dbReference>
<dbReference type="SUPFAM" id="SSF53041">
    <property type="entry name" value="Resolvase-like"/>
    <property type="match status" value="1"/>
</dbReference>
<reference evidence="5" key="1">
    <citation type="submission" date="2005-03" db="EMBL/GenBank/DDBJ databases">
        <title>Comparison of the complete genome sequences of Rhodococcus erythropolis PR4 and Rhodococcus opacus B4.</title>
        <authorList>
            <person name="Takarada H."/>
            <person name="Sekine M."/>
            <person name="Hosoyama A."/>
            <person name="Yamada R."/>
            <person name="Fujisawa T."/>
            <person name="Omata S."/>
            <person name="Shimizu A."/>
            <person name="Tsukatani N."/>
            <person name="Tanikawa S."/>
            <person name="Fujita N."/>
            <person name="Harayama S."/>
        </authorList>
    </citation>
    <scope>NUCLEOTIDE SEQUENCE [LARGE SCALE GENOMIC DNA]</scope>
    <source>
        <strain evidence="5">PR4 / NBRC 100887</strain>
    </source>
</reference>
<protein>
    <submittedName>
        <fullName evidence="4">Putative recombinase</fullName>
    </submittedName>
</protein>
<dbReference type="AlphaFoldDB" id="C0ZW65"/>
<dbReference type="InterPro" id="IPR006119">
    <property type="entry name" value="Resolv_N"/>
</dbReference>
<dbReference type="Pfam" id="PF07508">
    <property type="entry name" value="Recombinase"/>
    <property type="match status" value="1"/>
</dbReference>
<dbReference type="PROSITE" id="PS51737">
    <property type="entry name" value="RECOMBINASE_DNA_BIND"/>
    <property type="match status" value="1"/>
</dbReference>
<dbReference type="GO" id="GO:0003677">
    <property type="term" value="F:DNA binding"/>
    <property type="evidence" value="ECO:0007669"/>
    <property type="project" value="InterPro"/>
</dbReference>
<name>C0ZW65_RHOE4</name>